<evidence type="ECO:0000256" key="1">
    <source>
        <dbReference type="ARBA" id="ARBA00022722"/>
    </source>
</evidence>
<evidence type="ECO:0000256" key="5">
    <source>
        <dbReference type="HAMAP-Rule" id="MF_03040"/>
    </source>
</evidence>
<feature type="region of interest" description="Disordered" evidence="6">
    <location>
        <begin position="226"/>
        <end position="248"/>
    </location>
</feature>
<organism evidence="7 8">
    <name type="scientific">Crucibulum laeve</name>
    <dbReference type="NCBI Taxonomy" id="68775"/>
    <lineage>
        <taxon>Eukaryota</taxon>
        <taxon>Fungi</taxon>
        <taxon>Dikarya</taxon>
        <taxon>Basidiomycota</taxon>
        <taxon>Agaricomycotina</taxon>
        <taxon>Agaricomycetes</taxon>
        <taxon>Agaricomycetidae</taxon>
        <taxon>Agaricales</taxon>
        <taxon>Agaricineae</taxon>
        <taxon>Nidulariaceae</taxon>
        <taxon>Crucibulum</taxon>
    </lineage>
</organism>
<feature type="active site" description="Proton donor/acceptor" evidence="5">
    <location>
        <position position="122"/>
    </location>
</feature>
<dbReference type="AlphaFoldDB" id="A0A5C3MA76"/>
<name>A0A5C3MA76_9AGAR</name>
<keyword evidence="3" id="KW-0456">Lyase</keyword>
<dbReference type="OrthoDB" id="49151at2759"/>
<dbReference type="GO" id="GO:0034477">
    <property type="term" value="P:U6 snRNA 3'-end processing"/>
    <property type="evidence" value="ECO:0007669"/>
    <property type="project" value="UniProtKB-UniRule"/>
</dbReference>
<dbReference type="STRING" id="68775.A0A5C3MA76"/>
<evidence type="ECO:0000256" key="2">
    <source>
        <dbReference type="ARBA" id="ARBA00022801"/>
    </source>
</evidence>
<dbReference type="HAMAP" id="MF_03040">
    <property type="entry name" value="USB1"/>
    <property type="match status" value="1"/>
</dbReference>
<evidence type="ECO:0000256" key="4">
    <source>
        <dbReference type="ARBA" id="ARBA00023242"/>
    </source>
</evidence>
<dbReference type="Proteomes" id="UP000308652">
    <property type="component" value="Unassembled WGS sequence"/>
</dbReference>
<dbReference type="GO" id="GO:0016829">
    <property type="term" value="F:lyase activity"/>
    <property type="evidence" value="ECO:0007669"/>
    <property type="project" value="UniProtKB-KW"/>
</dbReference>
<feature type="active site" description="Proton donor/acceptor" evidence="5">
    <location>
        <position position="210"/>
    </location>
</feature>
<comment type="subcellular location">
    <subcellularLocation>
        <location evidence="5">Nucleus</location>
    </subcellularLocation>
</comment>
<keyword evidence="4 5" id="KW-0539">Nucleus</keyword>
<dbReference type="SUPFAM" id="SSF55144">
    <property type="entry name" value="LigT-like"/>
    <property type="match status" value="1"/>
</dbReference>
<comment type="function">
    <text evidence="5">Phosphodiesterase responsible for the U6 snRNA 3' end processing. Acts as an exoribonuclease (RNase) responsible for trimming the poly(U) tract of the last nucleotides in the pre-U6 snRNA molecule, leading to the formation of mature U6 snRNA.</text>
</comment>
<evidence type="ECO:0000313" key="8">
    <source>
        <dbReference type="Proteomes" id="UP000308652"/>
    </source>
</evidence>
<reference evidence="7 8" key="1">
    <citation type="journal article" date="2019" name="Nat. Ecol. Evol.">
        <title>Megaphylogeny resolves global patterns of mushroom evolution.</title>
        <authorList>
            <person name="Varga T."/>
            <person name="Krizsan K."/>
            <person name="Foldi C."/>
            <person name="Dima B."/>
            <person name="Sanchez-Garcia M."/>
            <person name="Sanchez-Ramirez S."/>
            <person name="Szollosi G.J."/>
            <person name="Szarkandi J.G."/>
            <person name="Papp V."/>
            <person name="Albert L."/>
            <person name="Andreopoulos W."/>
            <person name="Angelini C."/>
            <person name="Antonin V."/>
            <person name="Barry K.W."/>
            <person name="Bougher N.L."/>
            <person name="Buchanan P."/>
            <person name="Buyck B."/>
            <person name="Bense V."/>
            <person name="Catcheside P."/>
            <person name="Chovatia M."/>
            <person name="Cooper J."/>
            <person name="Damon W."/>
            <person name="Desjardin D."/>
            <person name="Finy P."/>
            <person name="Geml J."/>
            <person name="Haridas S."/>
            <person name="Hughes K."/>
            <person name="Justo A."/>
            <person name="Karasinski D."/>
            <person name="Kautmanova I."/>
            <person name="Kiss B."/>
            <person name="Kocsube S."/>
            <person name="Kotiranta H."/>
            <person name="LaButti K.M."/>
            <person name="Lechner B.E."/>
            <person name="Liimatainen K."/>
            <person name="Lipzen A."/>
            <person name="Lukacs Z."/>
            <person name="Mihaltcheva S."/>
            <person name="Morgado L.N."/>
            <person name="Niskanen T."/>
            <person name="Noordeloos M.E."/>
            <person name="Ohm R.A."/>
            <person name="Ortiz-Santana B."/>
            <person name="Ovrebo C."/>
            <person name="Racz N."/>
            <person name="Riley R."/>
            <person name="Savchenko A."/>
            <person name="Shiryaev A."/>
            <person name="Soop K."/>
            <person name="Spirin V."/>
            <person name="Szebenyi C."/>
            <person name="Tomsovsky M."/>
            <person name="Tulloss R.E."/>
            <person name="Uehling J."/>
            <person name="Grigoriev I.V."/>
            <person name="Vagvolgyi C."/>
            <person name="Papp T."/>
            <person name="Martin F.M."/>
            <person name="Miettinen O."/>
            <person name="Hibbett D.S."/>
            <person name="Nagy L.G."/>
        </authorList>
    </citation>
    <scope>NUCLEOTIDE SEQUENCE [LARGE SCALE GENOMIC DNA]</scope>
    <source>
        <strain evidence="7 8">CBS 166.37</strain>
    </source>
</reference>
<dbReference type="PANTHER" id="PTHR13522">
    <property type="entry name" value="U6 SNRNA PHOSPHODIESTERASE 1"/>
    <property type="match status" value="1"/>
</dbReference>
<keyword evidence="8" id="KW-1185">Reference proteome</keyword>
<dbReference type="PANTHER" id="PTHR13522:SF3">
    <property type="entry name" value="U6 SNRNA PHOSPHODIESTERASE 1"/>
    <property type="match status" value="1"/>
</dbReference>
<accession>A0A5C3MA76</accession>
<evidence type="ECO:0000256" key="3">
    <source>
        <dbReference type="ARBA" id="ARBA00023239"/>
    </source>
</evidence>
<evidence type="ECO:0000313" key="7">
    <source>
        <dbReference type="EMBL" id="TFK40708.1"/>
    </source>
</evidence>
<protein>
    <recommendedName>
        <fullName evidence="5">U6 snRNA phosphodiesterase</fullName>
        <ecNumber evidence="5">3.1.4.-</ecNumber>
    </recommendedName>
</protein>
<dbReference type="EMBL" id="ML213596">
    <property type="protein sequence ID" value="TFK40708.1"/>
    <property type="molecule type" value="Genomic_DNA"/>
</dbReference>
<comment type="similarity">
    <text evidence="5">Belongs to the 2H phosphoesterase superfamily. USB1 family.</text>
</comment>
<dbReference type="InterPro" id="IPR027521">
    <property type="entry name" value="Usb1"/>
</dbReference>
<keyword evidence="1 5" id="KW-0540">Nuclease</keyword>
<dbReference type="EC" id="3.1.4.-" evidence="5"/>
<dbReference type="GO" id="GO:1990838">
    <property type="term" value="F:poly(U)-specific exoribonuclease activity, producing 3' uridine cyclic phosphate ends"/>
    <property type="evidence" value="ECO:0007669"/>
    <property type="project" value="UniProtKB-UniRule"/>
</dbReference>
<sequence>MKRCSNLLVTYDSSDDSDSPSFEEREQPPPVKKRKLPSLSSSIVIPGPIDNPSLHQGRIRTTPHVEGQFAAHVYVSLLIRRRSTLYKLMQDAILEAKKIVPTLRELWSRDDNKEPSSPIELHISLSRPVYLRAHQREDFRKAVKALSKGHKPFTVSFATFSELVNDEKTRTFLTIEVGAGYHELTSLSKGLTPALHAIRQKEFYTTPRFHASIAWALLDRLHSGNAPVRDQEDHTPHGTTTSTPEAHSAIALEDFPTIPYLPKMLVSKLNAVFSGDLASPTVGSFDIDQITVKIGKEVSSWSLAGI</sequence>
<gene>
    <name evidence="5" type="primary">USB1</name>
    <name evidence="7" type="ORF">BDQ12DRAFT_647888</name>
</gene>
<proteinExistence type="inferred from homology"/>
<dbReference type="GO" id="GO:0005634">
    <property type="term" value="C:nucleus"/>
    <property type="evidence" value="ECO:0007669"/>
    <property type="project" value="UniProtKB-SubCell"/>
</dbReference>
<dbReference type="Pfam" id="PF09749">
    <property type="entry name" value="HVSL"/>
    <property type="match status" value="1"/>
</dbReference>
<evidence type="ECO:0000256" key="6">
    <source>
        <dbReference type="SAM" id="MobiDB-lite"/>
    </source>
</evidence>
<dbReference type="Gene3D" id="3.90.1140.10">
    <property type="entry name" value="Cyclic phosphodiesterase"/>
    <property type="match status" value="1"/>
</dbReference>
<keyword evidence="2 5" id="KW-0378">Hydrolase</keyword>
<feature type="region of interest" description="Disordered" evidence="6">
    <location>
        <begin position="1"/>
        <end position="37"/>
    </location>
</feature>
<dbReference type="InterPro" id="IPR009097">
    <property type="entry name" value="Cyclic_Pdiesterase"/>
</dbReference>